<comment type="caution">
    <text evidence="2">The sequence shown here is derived from an EMBL/GenBank/DDBJ whole genome shotgun (WGS) entry which is preliminary data.</text>
</comment>
<gene>
    <name evidence="2" type="ORF">A163_19345</name>
</gene>
<feature type="transmembrane region" description="Helical" evidence="1">
    <location>
        <begin position="37"/>
        <end position="55"/>
    </location>
</feature>
<evidence type="ECO:0000313" key="3">
    <source>
        <dbReference type="Proteomes" id="UP000094638"/>
    </source>
</evidence>
<dbReference type="RefSeq" id="WP_017103192.1">
    <property type="nucleotide sequence ID" value="NZ_AJZO02000093.1"/>
</dbReference>
<name>A0ABX3BBY8_9VIBR</name>
<evidence type="ECO:0000256" key="1">
    <source>
        <dbReference type="SAM" id="Phobius"/>
    </source>
</evidence>
<dbReference type="Proteomes" id="UP000094638">
    <property type="component" value="Unassembled WGS sequence"/>
</dbReference>
<organism evidence="2 3">
    <name type="scientific">Vibrio tasmaniensis 1F-267</name>
    <dbReference type="NCBI Taxonomy" id="1191324"/>
    <lineage>
        <taxon>Bacteria</taxon>
        <taxon>Pseudomonadati</taxon>
        <taxon>Pseudomonadota</taxon>
        <taxon>Gammaproteobacteria</taxon>
        <taxon>Vibrionales</taxon>
        <taxon>Vibrionaceae</taxon>
        <taxon>Vibrio</taxon>
    </lineage>
</organism>
<evidence type="ECO:0000313" key="2">
    <source>
        <dbReference type="EMBL" id="OEF51874.1"/>
    </source>
</evidence>
<reference evidence="2 3" key="1">
    <citation type="journal article" date="2012" name="Science">
        <title>Ecological populations of bacteria act as socially cohesive units of antibiotic production and resistance.</title>
        <authorList>
            <person name="Cordero O.X."/>
            <person name="Wildschutte H."/>
            <person name="Kirkup B."/>
            <person name="Proehl S."/>
            <person name="Ngo L."/>
            <person name="Hussain F."/>
            <person name="Le Roux F."/>
            <person name="Mincer T."/>
            <person name="Polz M.F."/>
        </authorList>
    </citation>
    <scope>NUCLEOTIDE SEQUENCE [LARGE SCALE GENOMIC DNA]</scope>
    <source>
        <strain evidence="2 3">1F-267</strain>
    </source>
</reference>
<keyword evidence="1" id="KW-0472">Membrane</keyword>
<feature type="transmembrane region" description="Helical" evidence="1">
    <location>
        <begin position="99"/>
        <end position="118"/>
    </location>
</feature>
<keyword evidence="3" id="KW-1185">Reference proteome</keyword>
<protein>
    <recommendedName>
        <fullName evidence="4">GtrA-like protein domain-containing protein</fullName>
    </recommendedName>
</protein>
<feature type="transmembrane region" description="Helical" evidence="1">
    <location>
        <begin position="67"/>
        <end position="87"/>
    </location>
</feature>
<proteinExistence type="predicted"/>
<evidence type="ECO:0008006" key="4">
    <source>
        <dbReference type="Google" id="ProtNLM"/>
    </source>
</evidence>
<accession>A0ABX3BBY8</accession>
<keyword evidence="1" id="KW-0812">Transmembrane</keyword>
<feature type="transmembrane region" description="Helical" evidence="1">
    <location>
        <begin position="12"/>
        <end position="31"/>
    </location>
</feature>
<dbReference type="EMBL" id="AJZO02000093">
    <property type="protein sequence ID" value="OEF51874.1"/>
    <property type="molecule type" value="Genomic_DNA"/>
</dbReference>
<sequence length="149" mass="16702">MQTTNYQKQAMILFALLTIGSAFVNAYGMVATISEQVISFISSLISYIVIVALFLRFTNVDVINSKYRTLIGASFVCITILENIYPMVMLRSQALTREYYVIFSIKLAINSYIANVIVHETNVLGQFLKAPLLDSILMKIKARLDGFVA</sequence>
<keyword evidence="1" id="KW-1133">Transmembrane helix</keyword>